<dbReference type="SUPFAM" id="SSF69618">
    <property type="entry name" value="HemD-like"/>
    <property type="match status" value="1"/>
</dbReference>
<dbReference type="EMBL" id="JARACI010001135">
    <property type="protein sequence ID" value="MDD9207645.1"/>
    <property type="molecule type" value="Genomic_DNA"/>
</dbReference>
<keyword evidence="5 9" id="KW-0627">Porphyrin biosynthesis</keyword>
<evidence type="ECO:0000256" key="7">
    <source>
        <dbReference type="ARBA" id="ARBA00040167"/>
    </source>
</evidence>
<comment type="similarity">
    <text evidence="2 9">Belongs to the uroporphyrinogen-III synthase family.</text>
</comment>
<keyword evidence="12" id="KW-1185">Reference proteome</keyword>
<dbReference type="EC" id="4.2.1.75" evidence="3 9"/>
<dbReference type="Pfam" id="PF02602">
    <property type="entry name" value="HEM4"/>
    <property type="match status" value="1"/>
</dbReference>
<protein>
    <recommendedName>
        <fullName evidence="7 9">Uroporphyrinogen-III synthase</fullName>
        <ecNumber evidence="3 9">4.2.1.75</ecNumber>
    </recommendedName>
</protein>
<dbReference type="Gene3D" id="3.40.50.10090">
    <property type="match status" value="2"/>
</dbReference>
<dbReference type="CDD" id="cd06578">
    <property type="entry name" value="HemD"/>
    <property type="match status" value="1"/>
</dbReference>
<evidence type="ECO:0000256" key="2">
    <source>
        <dbReference type="ARBA" id="ARBA00008133"/>
    </source>
</evidence>
<dbReference type="PANTHER" id="PTHR38042:SF1">
    <property type="entry name" value="UROPORPHYRINOGEN-III SYNTHASE, CHLOROPLASTIC"/>
    <property type="match status" value="1"/>
</dbReference>
<evidence type="ECO:0000313" key="11">
    <source>
        <dbReference type="EMBL" id="MDD9207645.1"/>
    </source>
</evidence>
<feature type="non-terminal residue" evidence="11">
    <location>
        <position position="1"/>
    </location>
</feature>
<reference evidence="11" key="1">
    <citation type="submission" date="2023-02" db="EMBL/GenBank/DDBJ databases">
        <title>Georgenia sp.10Sc9-8, isolated from a soil sample collected from the Taklamakan desert.</title>
        <authorList>
            <person name="Liu S."/>
        </authorList>
    </citation>
    <scope>NUCLEOTIDE SEQUENCE</scope>
    <source>
        <strain evidence="11">10Sc9-8</strain>
    </source>
</reference>
<dbReference type="PANTHER" id="PTHR38042">
    <property type="entry name" value="UROPORPHYRINOGEN-III SYNTHASE, CHLOROPLASTIC"/>
    <property type="match status" value="1"/>
</dbReference>
<evidence type="ECO:0000256" key="5">
    <source>
        <dbReference type="ARBA" id="ARBA00023244"/>
    </source>
</evidence>
<feature type="domain" description="Tetrapyrrole biosynthesis uroporphyrinogen III synthase" evidence="10">
    <location>
        <begin position="27"/>
        <end position="251"/>
    </location>
</feature>
<evidence type="ECO:0000256" key="8">
    <source>
        <dbReference type="ARBA" id="ARBA00048617"/>
    </source>
</evidence>
<dbReference type="Proteomes" id="UP001165561">
    <property type="component" value="Unassembled WGS sequence"/>
</dbReference>
<comment type="caution">
    <text evidence="11">The sequence shown here is derived from an EMBL/GenBank/DDBJ whole genome shotgun (WGS) entry which is preliminary data.</text>
</comment>
<comment type="catalytic activity">
    <reaction evidence="8 9">
        <text>hydroxymethylbilane = uroporphyrinogen III + H2O</text>
        <dbReference type="Rhea" id="RHEA:18965"/>
        <dbReference type="ChEBI" id="CHEBI:15377"/>
        <dbReference type="ChEBI" id="CHEBI:57308"/>
        <dbReference type="ChEBI" id="CHEBI:57845"/>
        <dbReference type="EC" id="4.2.1.75"/>
    </reaction>
</comment>
<sequence>RREEVDVGPSPLRGVRVLVPRPEPDPVADAVRAAGGTPLGTELVRTTATDPAELDAGLRDLAAGELDWLAVTSARTVAVLAARAHHLDAPLTRLTGPAYVAAVGPATARAMEEEGVAVDLCATGTSSATDLLTLWPDPPPGGSVLLPRSAIAAPTLAHGLQDRGWRVRDIVAYRTETAPVPDPAVVDALADGAVDVVLLTSGSTAVALVELYGHPGAPVCAIGASTARTATRLGLTVAAVAREQSPAGLVAAAVTAVAPPSARP</sequence>
<proteinExistence type="inferred from homology"/>
<dbReference type="InterPro" id="IPR036108">
    <property type="entry name" value="4pyrrol_syn_uPrphyn_synt_sf"/>
</dbReference>
<evidence type="ECO:0000256" key="9">
    <source>
        <dbReference type="RuleBase" id="RU366031"/>
    </source>
</evidence>
<comment type="pathway">
    <text evidence="1 9">Porphyrin-containing compound metabolism; protoporphyrin-IX biosynthesis; coproporphyrinogen-III from 5-aminolevulinate: step 3/4.</text>
</comment>
<evidence type="ECO:0000256" key="4">
    <source>
        <dbReference type="ARBA" id="ARBA00023239"/>
    </source>
</evidence>
<evidence type="ECO:0000256" key="3">
    <source>
        <dbReference type="ARBA" id="ARBA00013109"/>
    </source>
</evidence>
<evidence type="ECO:0000259" key="10">
    <source>
        <dbReference type="Pfam" id="PF02602"/>
    </source>
</evidence>
<comment type="function">
    <text evidence="6 9">Catalyzes cyclization of the linear tetrapyrrole, hydroxymethylbilane, to the macrocyclic uroporphyrinogen III.</text>
</comment>
<accession>A0ABT5TZZ7</accession>
<evidence type="ECO:0000256" key="1">
    <source>
        <dbReference type="ARBA" id="ARBA00004772"/>
    </source>
</evidence>
<dbReference type="InterPro" id="IPR039793">
    <property type="entry name" value="UROS/Hem4"/>
</dbReference>
<organism evidence="11 12">
    <name type="scientific">Georgenia halotolerans</name>
    <dbReference type="NCBI Taxonomy" id="3028317"/>
    <lineage>
        <taxon>Bacteria</taxon>
        <taxon>Bacillati</taxon>
        <taxon>Actinomycetota</taxon>
        <taxon>Actinomycetes</taxon>
        <taxon>Micrococcales</taxon>
        <taxon>Bogoriellaceae</taxon>
        <taxon>Georgenia</taxon>
    </lineage>
</organism>
<evidence type="ECO:0000256" key="6">
    <source>
        <dbReference type="ARBA" id="ARBA00037589"/>
    </source>
</evidence>
<evidence type="ECO:0000313" key="12">
    <source>
        <dbReference type="Proteomes" id="UP001165561"/>
    </source>
</evidence>
<keyword evidence="4 9" id="KW-0456">Lyase</keyword>
<name>A0ABT5TZZ7_9MICO</name>
<gene>
    <name evidence="11" type="ORF">PU560_14400</name>
</gene>
<dbReference type="InterPro" id="IPR003754">
    <property type="entry name" value="4pyrrol_synth_uPrphyn_synth"/>
</dbReference>